<keyword evidence="2" id="KW-1185">Reference proteome</keyword>
<dbReference type="EMBL" id="LNQP01000085">
    <property type="protein sequence ID" value="KSU86436.1"/>
    <property type="molecule type" value="Genomic_DNA"/>
</dbReference>
<reference evidence="1 2" key="1">
    <citation type="submission" date="2015-11" db="EMBL/GenBank/DDBJ databases">
        <title>Bacillus caseinolyticus sp nov.</title>
        <authorList>
            <person name="Dastager S.G."/>
            <person name="Mawlankar R."/>
        </authorList>
    </citation>
    <scope>NUCLEOTIDE SEQUENCE [LARGE SCALE GENOMIC DNA]</scope>
    <source>
        <strain evidence="1 2">SGD-V-76</strain>
    </source>
</reference>
<dbReference type="InterPro" id="IPR024962">
    <property type="entry name" value="YukD-like"/>
</dbReference>
<dbReference type="Proteomes" id="UP000053681">
    <property type="component" value="Unassembled WGS sequence"/>
</dbReference>
<protein>
    <submittedName>
        <fullName evidence="1">Ubiquitin</fullName>
    </submittedName>
</protein>
<accession>A0A0V8JHB1</accession>
<dbReference type="AlphaFoldDB" id="A0A0V8JHB1"/>
<name>A0A0V8JHB1_9BACI</name>
<comment type="caution">
    <text evidence="1">The sequence shown here is derived from an EMBL/GenBank/DDBJ whole genome shotgun (WGS) entry which is preliminary data.</text>
</comment>
<proteinExistence type="predicted"/>
<evidence type="ECO:0000313" key="2">
    <source>
        <dbReference type="Proteomes" id="UP000053681"/>
    </source>
</evidence>
<dbReference type="GeneID" id="93680745"/>
<dbReference type="RefSeq" id="WP_025907558.1">
    <property type="nucleotide sequence ID" value="NZ_KQ758700.1"/>
</dbReference>
<dbReference type="Gene3D" id="3.10.20.90">
    <property type="entry name" value="Phosphatidylinositol 3-kinase Catalytic Subunit, Chain A, domain 1"/>
    <property type="match status" value="1"/>
</dbReference>
<sequence>MYIEVTIDLKHYTGERFDLRLSDYHSVKKVIEIAWQAKKISSTPKEGYWVRVPNKNLVFAGHQKLNECGISSGDCIEIL</sequence>
<evidence type="ECO:0000313" key="1">
    <source>
        <dbReference type="EMBL" id="KSU86436.1"/>
    </source>
</evidence>
<gene>
    <name evidence="1" type="ORF">AS180_18665</name>
</gene>
<dbReference type="Pfam" id="PF08817">
    <property type="entry name" value="YukD"/>
    <property type="match status" value="1"/>
</dbReference>
<organism evidence="1 2">
    <name type="scientific">Priestia veravalensis</name>
    <dbReference type="NCBI Taxonomy" id="1414648"/>
    <lineage>
        <taxon>Bacteria</taxon>
        <taxon>Bacillati</taxon>
        <taxon>Bacillota</taxon>
        <taxon>Bacilli</taxon>
        <taxon>Bacillales</taxon>
        <taxon>Bacillaceae</taxon>
        <taxon>Priestia</taxon>
    </lineage>
</organism>